<dbReference type="PROSITE" id="PS51278">
    <property type="entry name" value="GATASE_TYPE_2"/>
    <property type="match status" value="1"/>
</dbReference>
<sequence>MCGIIGYVGKREALPIVLDGLHRLEYRGYDSAGVAIHSGKGIKTARAVGKVAMLVEACDGKNFGGTAGLGHTRWATHGKPAEKNTHPHTDCTKSFYIAHNGIIENHDELRDELRAKGHTFKSETDSEVIAHLLEEEYRIFGSFEQAAQLTLQKIRGTYGLAMVSSYEPKKIIAARMGAPIVLGLGENENFVASDASPLLSHTRTVLYLQDGEMAVVMPDSYFVTTLDNKVVERGSETIEWDADKMQKGGYAHFTLKEIKEGPEVIENTLRGRLITENGLAKLGGLQSIEAKIRAVKRIIIVACGTALHAARVGEYMLEEYAGIPVEVEFSSEFRYRKPMIDVETLVIAISQSGETADTLEAIREAKRKGATTLGIVNVVGSTIARETDVGIYNHAGPEISVLSTKAYISQLAVLALLTVFLGRQRQLSLSMGKRILEELETLPPKIEKIFEQEQKIRKLAKRYAKYRHMLYLGRKYNFATAYEGALKVKEASYIHAEGCGAGEMKHGFIAMIDKAFPTVAIAPSDSVYDKMLSNIQEIKARGGRVLVIASEGDTRAIKLADDTLTIPKTLEMLSPILAIVPLQLFAYYLTLERKLDPDRPRNLAKSVTVE</sequence>
<dbReference type="InterPro" id="IPR046348">
    <property type="entry name" value="SIS_dom_sf"/>
</dbReference>
<evidence type="ECO:0000256" key="5">
    <source>
        <dbReference type="ARBA" id="ARBA00022490"/>
    </source>
</evidence>
<evidence type="ECO:0000256" key="9">
    <source>
        <dbReference type="ARBA" id="ARBA00022962"/>
    </source>
</evidence>
<evidence type="ECO:0000256" key="1">
    <source>
        <dbReference type="ARBA" id="ARBA00001031"/>
    </source>
</evidence>
<comment type="subunit">
    <text evidence="10">Homodimer.</text>
</comment>
<evidence type="ECO:0000256" key="8">
    <source>
        <dbReference type="ARBA" id="ARBA00022737"/>
    </source>
</evidence>
<comment type="catalytic activity">
    <reaction evidence="1 10">
        <text>D-fructose 6-phosphate + L-glutamine = D-glucosamine 6-phosphate + L-glutamate</text>
        <dbReference type="Rhea" id="RHEA:13237"/>
        <dbReference type="ChEBI" id="CHEBI:29985"/>
        <dbReference type="ChEBI" id="CHEBI:58359"/>
        <dbReference type="ChEBI" id="CHEBI:58725"/>
        <dbReference type="ChEBI" id="CHEBI:61527"/>
        <dbReference type="EC" id="2.6.1.16"/>
    </reaction>
</comment>
<comment type="function">
    <text evidence="10">Catalyzes the first step in hexosamine metabolism, converting fructose-6P into glucosamine-6P using glutamine as a nitrogen source.</text>
</comment>
<dbReference type="CDD" id="cd00714">
    <property type="entry name" value="GFAT"/>
    <property type="match status" value="1"/>
</dbReference>
<dbReference type="InterPro" id="IPR035466">
    <property type="entry name" value="GlmS/AgaS_SIS"/>
</dbReference>
<evidence type="ECO:0000256" key="4">
    <source>
        <dbReference type="ARBA" id="ARBA00016090"/>
    </source>
</evidence>
<dbReference type="SUPFAM" id="SSF53697">
    <property type="entry name" value="SIS domain"/>
    <property type="match status" value="1"/>
</dbReference>
<dbReference type="NCBIfam" id="TIGR01135">
    <property type="entry name" value="glmS"/>
    <property type="match status" value="1"/>
</dbReference>
<dbReference type="Gene3D" id="3.40.50.10490">
    <property type="entry name" value="Glucose-6-phosphate isomerase like protein, domain 1"/>
    <property type="match status" value="2"/>
</dbReference>
<dbReference type="CDD" id="cd05009">
    <property type="entry name" value="SIS_GlmS_GlmD_2"/>
    <property type="match status" value="1"/>
</dbReference>
<dbReference type="Gene3D" id="3.60.20.10">
    <property type="entry name" value="Glutamine Phosphoribosylpyrophosphate, subunit 1, domain 1"/>
    <property type="match status" value="1"/>
</dbReference>
<dbReference type="InterPro" id="IPR029055">
    <property type="entry name" value="Ntn_hydrolases_N"/>
</dbReference>
<dbReference type="CDD" id="cd05008">
    <property type="entry name" value="SIS_GlmS_GlmD_1"/>
    <property type="match status" value="1"/>
</dbReference>
<feature type="active site" description="Nucleophile; for GATase activity" evidence="10">
    <location>
        <position position="2"/>
    </location>
</feature>
<feature type="domain" description="SIS" evidence="12">
    <location>
        <begin position="459"/>
        <end position="600"/>
    </location>
</feature>
<keyword evidence="7 10" id="KW-0808">Transferase</keyword>
<evidence type="ECO:0000259" key="11">
    <source>
        <dbReference type="PROSITE" id="PS51278"/>
    </source>
</evidence>
<dbReference type="Pfam" id="PF01380">
    <property type="entry name" value="SIS"/>
    <property type="match status" value="2"/>
</dbReference>
<keyword evidence="5 10" id="KW-0963">Cytoplasm</keyword>
<dbReference type="GO" id="GO:0006002">
    <property type="term" value="P:fructose 6-phosphate metabolic process"/>
    <property type="evidence" value="ECO:0007669"/>
    <property type="project" value="TreeGrafter"/>
</dbReference>
<evidence type="ECO:0000313" key="13">
    <source>
        <dbReference type="EMBL" id="OHA21556.1"/>
    </source>
</evidence>
<dbReference type="InterPro" id="IPR001347">
    <property type="entry name" value="SIS_dom"/>
</dbReference>
<dbReference type="GO" id="GO:0006487">
    <property type="term" value="P:protein N-linked glycosylation"/>
    <property type="evidence" value="ECO:0007669"/>
    <property type="project" value="TreeGrafter"/>
</dbReference>
<dbReference type="GO" id="GO:0006047">
    <property type="term" value="P:UDP-N-acetylglucosamine metabolic process"/>
    <property type="evidence" value="ECO:0007669"/>
    <property type="project" value="TreeGrafter"/>
</dbReference>
<dbReference type="InterPro" id="IPR047084">
    <property type="entry name" value="GFAT_N"/>
</dbReference>
<evidence type="ECO:0000259" key="12">
    <source>
        <dbReference type="PROSITE" id="PS51464"/>
    </source>
</evidence>
<evidence type="ECO:0000256" key="7">
    <source>
        <dbReference type="ARBA" id="ARBA00022679"/>
    </source>
</evidence>
<feature type="initiator methionine" description="Removed" evidence="10">
    <location>
        <position position="1"/>
    </location>
</feature>
<dbReference type="GO" id="GO:0097367">
    <property type="term" value="F:carbohydrate derivative binding"/>
    <property type="evidence" value="ECO:0007669"/>
    <property type="project" value="InterPro"/>
</dbReference>
<dbReference type="GO" id="GO:0005829">
    <property type="term" value="C:cytosol"/>
    <property type="evidence" value="ECO:0007669"/>
    <property type="project" value="TreeGrafter"/>
</dbReference>
<dbReference type="FunFam" id="3.60.20.10:FF:000006">
    <property type="entry name" value="Glutamine--fructose-6-phosphate aminotransferase [isomerizing]"/>
    <property type="match status" value="1"/>
</dbReference>
<dbReference type="HAMAP" id="MF_00164">
    <property type="entry name" value="GlmS"/>
    <property type="match status" value="1"/>
</dbReference>
<comment type="subcellular location">
    <subcellularLocation>
        <location evidence="2 10">Cytoplasm</location>
    </subcellularLocation>
</comment>
<dbReference type="InterPro" id="IPR017932">
    <property type="entry name" value="GATase_2_dom"/>
</dbReference>
<dbReference type="EC" id="2.6.1.16" evidence="3 10"/>
<dbReference type="SUPFAM" id="SSF56235">
    <property type="entry name" value="N-terminal nucleophile aminohydrolases (Ntn hydrolases)"/>
    <property type="match status" value="1"/>
</dbReference>
<dbReference type="FunFam" id="3.40.50.10490:FF:000001">
    <property type="entry name" value="Glutamine--fructose-6-phosphate aminotransferase [isomerizing]"/>
    <property type="match status" value="1"/>
</dbReference>
<feature type="domain" description="SIS" evidence="12">
    <location>
        <begin position="288"/>
        <end position="427"/>
    </location>
</feature>
<organism evidence="13 14">
    <name type="scientific">Candidatus Taylorbacteria bacterium RIFCSPHIGHO2_01_FULL_51_15</name>
    <dbReference type="NCBI Taxonomy" id="1802304"/>
    <lineage>
        <taxon>Bacteria</taxon>
        <taxon>Candidatus Tayloriibacteriota</taxon>
    </lineage>
</organism>
<evidence type="ECO:0000313" key="14">
    <source>
        <dbReference type="Proteomes" id="UP000178121"/>
    </source>
</evidence>
<reference evidence="13 14" key="1">
    <citation type="journal article" date="2016" name="Nat. Commun.">
        <title>Thousands of microbial genomes shed light on interconnected biogeochemical processes in an aquifer system.</title>
        <authorList>
            <person name="Anantharaman K."/>
            <person name="Brown C.T."/>
            <person name="Hug L.A."/>
            <person name="Sharon I."/>
            <person name="Castelle C.J."/>
            <person name="Probst A.J."/>
            <person name="Thomas B.C."/>
            <person name="Singh A."/>
            <person name="Wilkins M.J."/>
            <person name="Karaoz U."/>
            <person name="Brodie E.L."/>
            <person name="Williams K.H."/>
            <person name="Hubbard S.S."/>
            <person name="Banfield J.F."/>
        </authorList>
    </citation>
    <scope>NUCLEOTIDE SEQUENCE [LARGE SCALE GENOMIC DNA]</scope>
</reference>
<gene>
    <name evidence="10" type="primary">glmS</name>
    <name evidence="13" type="ORF">A2849_04000</name>
</gene>
<proteinExistence type="inferred from homology"/>
<protein>
    <recommendedName>
        <fullName evidence="4 10">Glutamine--fructose-6-phosphate aminotransferase [isomerizing]</fullName>
        <ecNumber evidence="3 10">2.6.1.16</ecNumber>
    </recommendedName>
    <alternativeName>
        <fullName evidence="10">D-fructose-6-phosphate amidotransferase</fullName>
    </alternativeName>
    <alternativeName>
        <fullName evidence="10">GFAT</fullName>
    </alternativeName>
    <alternativeName>
        <fullName evidence="10">Glucosamine-6-phosphate synthase</fullName>
    </alternativeName>
    <alternativeName>
        <fullName evidence="10">Hexosephosphate aminotransferase</fullName>
    </alternativeName>
    <alternativeName>
        <fullName evidence="10">L-glutamine--D-fructose-6-phosphate amidotransferase</fullName>
    </alternativeName>
</protein>
<dbReference type="EMBL" id="MHRI01000007">
    <property type="protein sequence ID" value="OHA21556.1"/>
    <property type="molecule type" value="Genomic_DNA"/>
</dbReference>
<accession>A0A1G2MCC5</accession>
<dbReference type="Pfam" id="PF13522">
    <property type="entry name" value="GATase_6"/>
    <property type="match status" value="1"/>
</dbReference>
<evidence type="ECO:0000256" key="6">
    <source>
        <dbReference type="ARBA" id="ARBA00022576"/>
    </source>
</evidence>
<dbReference type="NCBIfam" id="NF001484">
    <property type="entry name" value="PRK00331.1"/>
    <property type="match status" value="1"/>
</dbReference>
<keyword evidence="9" id="KW-0315">Glutamine amidotransferase</keyword>
<evidence type="ECO:0000256" key="3">
    <source>
        <dbReference type="ARBA" id="ARBA00012916"/>
    </source>
</evidence>
<keyword evidence="8" id="KW-0677">Repeat</keyword>
<name>A0A1G2MCC5_9BACT</name>
<feature type="active site" description="For Fru-6P isomerization activity" evidence="10">
    <location>
        <position position="605"/>
    </location>
</feature>
<dbReference type="PANTHER" id="PTHR10937:SF0">
    <property type="entry name" value="GLUTAMINE--FRUCTOSE-6-PHOSPHATE TRANSAMINASE (ISOMERIZING)"/>
    <property type="match status" value="1"/>
</dbReference>
<dbReference type="GO" id="GO:0005975">
    <property type="term" value="P:carbohydrate metabolic process"/>
    <property type="evidence" value="ECO:0007669"/>
    <property type="project" value="UniProtKB-UniRule"/>
</dbReference>
<dbReference type="PANTHER" id="PTHR10937">
    <property type="entry name" value="GLUCOSAMINE--FRUCTOSE-6-PHOSPHATE AMINOTRANSFERASE, ISOMERIZING"/>
    <property type="match status" value="1"/>
</dbReference>
<evidence type="ECO:0000256" key="10">
    <source>
        <dbReference type="HAMAP-Rule" id="MF_00164"/>
    </source>
</evidence>
<comment type="caution">
    <text evidence="13">The sequence shown here is derived from an EMBL/GenBank/DDBJ whole genome shotgun (WGS) entry which is preliminary data.</text>
</comment>
<feature type="domain" description="Glutamine amidotransferase type-2" evidence="11">
    <location>
        <begin position="2"/>
        <end position="219"/>
    </location>
</feature>
<dbReference type="InterPro" id="IPR035490">
    <property type="entry name" value="GlmS/FrlB_SIS"/>
</dbReference>
<dbReference type="InterPro" id="IPR005855">
    <property type="entry name" value="GFAT"/>
</dbReference>
<dbReference type="Proteomes" id="UP000178121">
    <property type="component" value="Unassembled WGS sequence"/>
</dbReference>
<evidence type="ECO:0000256" key="2">
    <source>
        <dbReference type="ARBA" id="ARBA00004496"/>
    </source>
</evidence>
<dbReference type="PROSITE" id="PS51464">
    <property type="entry name" value="SIS"/>
    <property type="match status" value="2"/>
</dbReference>
<dbReference type="GO" id="GO:0004360">
    <property type="term" value="F:glutamine-fructose-6-phosphate transaminase (isomerizing) activity"/>
    <property type="evidence" value="ECO:0007669"/>
    <property type="project" value="UniProtKB-UniRule"/>
</dbReference>
<dbReference type="AlphaFoldDB" id="A0A1G2MCC5"/>
<keyword evidence="6 10" id="KW-0032">Aminotransferase</keyword>